<evidence type="ECO:0000256" key="1">
    <source>
        <dbReference type="ARBA" id="ARBA00004123"/>
    </source>
</evidence>
<evidence type="ECO:0000256" key="3">
    <source>
        <dbReference type="ARBA" id="ARBA00023163"/>
    </source>
</evidence>
<evidence type="ECO:0000313" key="5">
    <source>
        <dbReference type="EMBL" id="KAF2720133.1"/>
    </source>
</evidence>
<evidence type="ECO:0000313" key="6">
    <source>
        <dbReference type="Proteomes" id="UP000799441"/>
    </source>
</evidence>
<keyword evidence="4" id="KW-0539">Nucleus</keyword>
<dbReference type="EMBL" id="MU003803">
    <property type="protein sequence ID" value="KAF2720133.1"/>
    <property type="molecule type" value="Genomic_DNA"/>
</dbReference>
<dbReference type="GO" id="GO:0005634">
    <property type="term" value="C:nucleus"/>
    <property type="evidence" value="ECO:0007669"/>
    <property type="project" value="UniProtKB-SubCell"/>
</dbReference>
<dbReference type="Proteomes" id="UP000799441">
    <property type="component" value="Unassembled WGS sequence"/>
</dbReference>
<evidence type="ECO:0000256" key="4">
    <source>
        <dbReference type="ARBA" id="ARBA00023242"/>
    </source>
</evidence>
<comment type="caution">
    <text evidence="5">The sequence shown here is derived from an EMBL/GenBank/DDBJ whole genome shotgun (WGS) entry which is preliminary data.</text>
</comment>
<dbReference type="GO" id="GO:0000124">
    <property type="term" value="C:SAGA complex"/>
    <property type="evidence" value="ECO:0007669"/>
    <property type="project" value="TreeGrafter"/>
</dbReference>
<name>A0A9P4UNT8_9PEZI</name>
<reference evidence="5" key="1">
    <citation type="journal article" date="2020" name="Stud. Mycol.">
        <title>101 Dothideomycetes genomes: a test case for predicting lifestyles and emergence of pathogens.</title>
        <authorList>
            <person name="Haridas S."/>
            <person name="Albert R."/>
            <person name="Binder M."/>
            <person name="Bloem J."/>
            <person name="Labutti K."/>
            <person name="Salamov A."/>
            <person name="Andreopoulos B."/>
            <person name="Baker S."/>
            <person name="Barry K."/>
            <person name="Bills G."/>
            <person name="Bluhm B."/>
            <person name="Cannon C."/>
            <person name="Castanera R."/>
            <person name="Culley D."/>
            <person name="Daum C."/>
            <person name="Ezra D."/>
            <person name="Gonzalez J."/>
            <person name="Henrissat B."/>
            <person name="Kuo A."/>
            <person name="Liang C."/>
            <person name="Lipzen A."/>
            <person name="Lutzoni F."/>
            <person name="Magnuson J."/>
            <person name="Mondo S."/>
            <person name="Nolan M."/>
            <person name="Ohm R."/>
            <person name="Pangilinan J."/>
            <person name="Park H.-J."/>
            <person name="Ramirez L."/>
            <person name="Alfaro M."/>
            <person name="Sun H."/>
            <person name="Tritt A."/>
            <person name="Yoshinaga Y."/>
            <person name="Zwiers L.-H."/>
            <person name="Turgeon B."/>
            <person name="Goodwin S."/>
            <person name="Spatafora J."/>
            <person name="Crous P."/>
            <person name="Grigoriev I."/>
        </authorList>
    </citation>
    <scope>NUCLEOTIDE SEQUENCE</scope>
    <source>
        <strain evidence="5">CBS 116435</strain>
    </source>
</reference>
<dbReference type="PANTHER" id="PTHR21277">
    <property type="entry name" value="TRANSCRIPTIONAL ADAPTER 1"/>
    <property type="match status" value="1"/>
</dbReference>
<sequence length="439" mass="48036">MDPSAFTLTASPALSSKPLPSPLNIAQKNGKAPVHRVDLEPVYTSLKGALADQWGGYKEAVNAFVLGHLNQSELTWVLQPVLSAVPTVVTTNATSSANPFSTVSILSLHNQLISCIFANTQRDPPPSEVASWVVATDKPTTTAKGAGSAAVNDKAEERLKRQVMSLHPRERKRLKLLKEDKSEHSHSGLEQAQHYHDELSLRAQDVGSQSGGGRNNWDLEVRRRYAQPLAAEMLEFPGRDDLQTRIEAICYEQGLNGGTATKETCAELMEQAAEVNMKELLGALCVHARSNGLEAGVQTAGFRRQLRREEADAERGIIQRNSAGLLPVEIETHSKREAISMDDMMLSLQLGDTYVHSDPFLAERILMHRYPSSQNKLEHLTNGASPFQRVMTNGVSRKDERPPTEEPIAVEAQEASWQGIGRSDQDALMGALDDVLAVG</sequence>
<protein>
    <recommendedName>
        <fullName evidence="7">Transcriptional co-activator</fullName>
    </recommendedName>
</protein>
<evidence type="ECO:0008006" key="7">
    <source>
        <dbReference type="Google" id="ProtNLM"/>
    </source>
</evidence>
<dbReference type="InterPro" id="IPR024738">
    <property type="entry name" value="Hfi1/Tada1"/>
</dbReference>
<proteinExistence type="predicted"/>
<organism evidence="5 6">
    <name type="scientific">Polychaeton citri CBS 116435</name>
    <dbReference type="NCBI Taxonomy" id="1314669"/>
    <lineage>
        <taxon>Eukaryota</taxon>
        <taxon>Fungi</taxon>
        <taxon>Dikarya</taxon>
        <taxon>Ascomycota</taxon>
        <taxon>Pezizomycotina</taxon>
        <taxon>Dothideomycetes</taxon>
        <taxon>Dothideomycetidae</taxon>
        <taxon>Capnodiales</taxon>
        <taxon>Capnodiaceae</taxon>
        <taxon>Polychaeton</taxon>
    </lineage>
</organism>
<gene>
    <name evidence="5" type="ORF">K431DRAFT_227147</name>
</gene>
<dbReference type="Pfam" id="PF12767">
    <property type="entry name" value="SAGA-Tad1"/>
    <property type="match status" value="1"/>
</dbReference>
<dbReference type="GO" id="GO:0006357">
    <property type="term" value="P:regulation of transcription by RNA polymerase II"/>
    <property type="evidence" value="ECO:0007669"/>
    <property type="project" value="TreeGrafter"/>
</dbReference>
<keyword evidence="2" id="KW-0805">Transcription regulation</keyword>
<dbReference type="GO" id="GO:0003713">
    <property type="term" value="F:transcription coactivator activity"/>
    <property type="evidence" value="ECO:0007669"/>
    <property type="project" value="TreeGrafter"/>
</dbReference>
<dbReference type="AlphaFoldDB" id="A0A9P4UNT8"/>
<dbReference type="PANTHER" id="PTHR21277:SF5">
    <property type="entry name" value="TRANSCRIPTIONAL ADAPTER 1"/>
    <property type="match status" value="1"/>
</dbReference>
<accession>A0A9P4UNT8</accession>
<keyword evidence="3" id="KW-0804">Transcription</keyword>
<evidence type="ECO:0000256" key="2">
    <source>
        <dbReference type="ARBA" id="ARBA00023015"/>
    </source>
</evidence>
<dbReference type="OrthoDB" id="10264870at2759"/>
<comment type="subcellular location">
    <subcellularLocation>
        <location evidence="1">Nucleus</location>
    </subcellularLocation>
</comment>
<keyword evidence="6" id="KW-1185">Reference proteome</keyword>